<keyword evidence="2" id="KW-1185">Reference proteome</keyword>
<proteinExistence type="predicted"/>
<name>A0ABT2RHY9_9FIRM</name>
<accession>A0ABT2RHY9</accession>
<dbReference type="RefSeq" id="WP_227192710.1">
    <property type="nucleotide sequence ID" value="NZ_JAOQJU010000001.1"/>
</dbReference>
<sequence>MLEQLLHSSGFLYEIGGSYYFLGKWICKRCADTDASDCVVMYHMCRASGELPEASLYFEKIRAYSDFALEIPYNPAKIRKDMEQLLDSLSESEQKNLEQQFLYFQEDSQK</sequence>
<gene>
    <name evidence="1" type="ORF">OCV99_00060</name>
</gene>
<reference evidence="1 2" key="1">
    <citation type="journal article" date="2021" name="ISME Commun">
        <title>Automated analysis of genomic sequences facilitates high-throughput and comprehensive description of bacteria.</title>
        <authorList>
            <person name="Hitch T.C.A."/>
        </authorList>
    </citation>
    <scope>NUCLEOTIDE SEQUENCE [LARGE SCALE GENOMIC DNA]</scope>
    <source>
        <strain evidence="1 2">Sanger_03</strain>
    </source>
</reference>
<evidence type="ECO:0000313" key="2">
    <source>
        <dbReference type="Proteomes" id="UP001652431"/>
    </source>
</evidence>
<evidence type="ECO:0000313" key="1">
    <source>
        <dbReference type="EMBL" id="MCU6684960.1"/>
    </source>
</evidence>
<protein>
    <submittedName>
        <fullName evidence="1">Uncharacterized protein</fullName>
    </submittedName>
</protein>
<comment type="caution">
    <text evidence="1">The sequence shown here is derived from an EMBL/GenBank/DDBJ whole genome shotgun (WGS) entry which is preliminary data.</text>
</comment>
<dbReference type="EMBL" id="JAOQJU010000001">
    <property type="protein sequence ID" value="MCU6684960.1"/>
    <property type="molecule type" value="Genomic_DNA"/>
</dbReference>
<organism evidence="1 2">
    <name type="scientific">Dorea acetigenes</name>
    <dbReference type="NCBI Taxonomy" id="2981787"/>
    <lineage>
        <taxon>Bacteria</taxon>
        <taxon>Bacillati</taxon>
        <taxon>Bacillota</taxon>
        <taxon>Clostridia</taxon>
        <taxon>Lachnospirales</taxon>
        <taxon>Lachnospiraceae</taxon>
        <taxon>Dorea</taxon>
    </lineage>
</organism>
<dbReference type="Proteomes" id="UP001652431">
    <property type="component" value="Unassembled WGS sequence"/>
</dbReference>